<dbReference type="Proteomes" id="UP000178735">
    <property type="component" value="Unassembled WGS sequence"/>
</dbReference>
<dbReference type="GO" id="GO:0004315">
    <property type="term" value="F:3-oxoacyl-[acyl-carrier-protein] synthase activity"/>
    <property type="evidence" value="ECO:0007669"/>
    <property type="project" value="TreeGrafter"/>
</dbReference>
<proteinExistence type="inferred from homology"/>
<dbReference type="Gene3D" id="3.40.47.10">
    <property type="match status" value="2"/>
</dbReference>
<protein>
    <recommendedName>
        <fullName evidence="4">Ketosynthase family 3 (KS3) domain-containing protein</fullName>
    </recommendedName>
</protein>
<keyword evidence="2 3" id="KW-0808">Transferase</keyword>
<dbReference type="InterPro" id="IPR014031">
    <property type="entry name" value="Ketoacyl_synth_C"/>
</dbReference>
<dbReference type="Pfam" id="PF00109">
    <property type="entry name" value="ketoacyl-synt"/>
    <property type="match status" value="1"/>
</dbReference>
<dbReference type="PANTHER" id="PTHR11712:SF336">
    <property type="entry name" value="3-OXOACYL-[ACYL-CARRIER-PROTEIN] SYNTHASE, MITOCHONDRIAL"/>
    <property type="match status" value="1"/>
</dbReference>
<comment type="similarity">
    <text evidence="1 3">Belongs to the thiolase-like superfamily. Beta-ketoacyl-ACP synthases family.</text>
</comment>
<evidence type="ECO:0000313" key="5">
    <source>
        <dbReference type="EMBL" id="OGM08162.1"/>
    </source>
</evidence>
<gene>
    <name evidence="5" type="ORF">A2008_11980</name>
</gene>
<reference evidence="5 6" key="1">
    <citation type="journal article" date="2016" name="Nat. Commun.">
        <title>Thousands of microbial genomes shed light on interconnected biogeochemical processes in an aquifer system.</title>
        <authorList>
            <person name="Anantharaman K."/>
            <person name="Brown C.T."/>
            <person name="Hug L.A."/>
            <person name="Sharon I."/>
            <person name="Castelle C.J."/>
            <person name="Probst A.J."/>
            <person name="Thomas B.C."/>
            <person name="Singh A."/>
            <person name="Wilkins M.J."/>
            <person name="Karaoz U."/>
            <person name="Brodie E.L."/>
            <person name="Williams K.H."/>
            <person name="Hubbard S.S."/>
            <person name="Banfield J.F."/>
        </authorList>
    </citation>
    <scope>NUCLEOTIDE SEQUENCE [LARGE SCALE GENOMIC DNA]</scope>
</reference>
<feature type="domain" description="Ketosynthase family 3 (KS3)" evidence="4">
    <location>
        <begin position="14"/>
        <end position="436"/>
    </location>
</feature>
<dbReference type="SMART" id="SM00825">
    <property type="entry name" value="PKS_KS"/>
    <property type="match status" value="1"/>
</dbReference>
<dbReference type="STRING" id="1817813.A2008_11980"/>
<evidence type="ECO:0000313" key="6">
    <source>
        <dbReference type="Proteomes" id="UP000178735"/>
    </source>
</evidence>
<dbReference type="SUPFAM" id="SSF53901">
    <property type="entry name" value="Thiolase-like"/>
    <property type="match status" value="2"/>
</dbReference>
<comment type="caution">
    <text evidence="5">The sequence shown here is derived from an EMBL/GenBank/DDBJ whole genome shotgun (WGS) entry which is preliminary data.</text>
</comment>
<dbReference type="Pfam" id="PF02801">
    <property type="entry name" value="Ketoacyl-synt_C"/>
    <property type="match status" value="1"/>
</dbReference>
<dbReference type="InterPro" id="IPR000794">
    <property type="entry name" value="Beta-ketoacyl_synthase"/>
</dbReference>
<dbReference type="InterPro" id="IPR014030">
    <property type="entry name" value="Ketoacyl_synth_N"/>
</dbReference>
<sequence length="452" mass="47083">MSNIENQDFKNEDGSAIVITGIGIISPAADSIAATLETLKNKKSAIKKLEKNDYGTMPVGYGGEIAAEYISKYKLDPIKFKGFQSYIHCGVIAARNALCDAGLFDASGRGSWIYGEYEETMRGAFVSSGVNGNNAEALFEAFSVSGDSGGGLDIARFASTGAGFIHPKWILTALSNNLIFFITSEFGLKGDNNNTAFSAAGGAYMLAAAERAIREGACDMAVVCGADSIVNWQAVDELVKLGILNDKHEGGAAVSMPAYTAGALGALPSEGAAALVLERKKTAAGRGARIYAEISGCAQYCEGTGGAPSGGAEGFVKVFEALHRSAKLTENDNILLNLNAASISGWDNAELKGLEILSEKYPETFGKNIKLTGLKPYFGHTFSASFVMETAVAAAALESGLAYGLPHETGAPAGLNRLFENDFGGGKSDKSMVITACIGGNYAGVALEKLQA</sequence>
<organism evidence="5 6">
    <name type="scientific">Candidatus Wallbacteria bacterium GWC2_49_35</name>
    <dbReference type="NCBI Taxonomy" id="1817813"/>
    <lineage>
        <taxon>Bacteria</taxon>
        <taxon>Candidatus Walliibacteriota</taxon>
    </lineage>
</organism>
<dbReference type="GO" id="GO:0006633">
    <property type="term" value="P:fatty acid biosynthetic process"/>
    <property type="evidence" value="ECO:0007669"/>
    <property type="project" value="TreeGrafter"/>
</dbReference>
<dbReference type="EMBL" id="MGFH01000023">
    <property type="protein sequence ID" value="OGM08162.1"/>
    <property type="molecule type" value="Genomic_DNA"/>
</dbReference>
<evidence type="ECO:0000259" key="4">
    <source>
        <dbReference type="PROSITE" id="PS52004"/>
    </source>
</evidence>
<accession>A0A1F7WZ79</accession>
<evidence type="ECO:0000256" key="2">
    <source>
        <dbReference type="ARBA" id="ARBA00022679"/>
    </source>
</evidence>
<dbReference type="AlphaFoldDB" id="A0A1F7WZ79"/>
<dbReference type="PANTHER" id="PTHR11712">
    <property type="entry name" value="POLYKETIDE SYNTHASE-RELATED"/>
    <property type="match status" value="1"/>
</dbReference>
<name>A0A1F7WZ79_9BACT</name>
<evidence type="ECO:0000256" key="3">
    <source>
        <dbReference type="RuleBase" id="RU003694"/>
    </source>
</evidence>
<dbReference type="InterPro" id="IPR020841">
    <property type="entry name" value="PKS_Beta-ketoAc_synthase_dom"/>
</dbReference>
<dbReference type="InterPro" id="IPR016039">
    <property type="entry name" value="Thiolase-like"/>
</dbReference>
<dbReference type="PROSITE" id="PS52004">
    <property type="entry name" value="KS3_2"/>
    <property type="match status" value="1"/>
</dbReference>
<evidence type="ECO:0000256" key="1">
    <source>
        <dbReference type="ARBA" id="ARBA00008467"/>
    </source>
</evidence>